<dbReference type="InterPro" id="IPR036188">
    <property type="entry name" value="FAD/NAD-bd_sf"/>
</dbReference>
<keyword evidence="3" id="KW-0285">Flavoprotein</keyword>
<keyword evidence="9" id="KW-1185">Reference proteome</keyword>
<feature type="region of interest" description="Disordered" evidence="6">
    <location>
        <begin position="157"/>
        <end position="177"/>
    </location>
</feature>
<dbReference type="EMBL" id="ML978161">
    <property type="protein sequence ID" value="KAF2034477.1"/>
    <property type="molecule type" value="Genomic_DNA"/>
</dbReference>
<comment type="caution">
    <text evidence="8">The sequence shown here is derived from an EMBL/GenBank/DDBJ whole genome shotgun (WGS) entry which is preliminary data.</text>
</comment>
<dbReference type="Proteomes" id="UP000799777">
    <property type="component" value="Unassembled WGS sequence"/>
</dbReference>
<keyword evidence="5" id="KW-0560">Oxidoreductase</keyword>
<dbReference type="GO" id="GO:0044550">
    <property type="term" value="P:secondary metabolite biosynthetic process"/>
    <property type="evidence" value="ECO:0007669"/>
    <property type="project" value="TreeGrafter"/>
</dbReference>
<evidence type="ECO:0000256" key="5">
    <source>
        <dbReference type="ARBA" id="ARBA00023002"/>
    </source>
</evidence>
<reference evidence="8" key="1">
    <citation type="journal article" date="2020" name="Stud. Mycol.">
        <title>101 Dothideomycetes genomes: a test case for predicting lifestyles and emergence of pathogens.</title>
        <authorList>
            <person name="Haridas S."/>
            <person name="Albert R."/>
            <person name="Binder M."/>
            <person name="Bloem J."/>
            <person name="Labutti K."/>
            <person name="Salamov A."/>
            <person name="Andreopoulos B."/>
            <person name="Baker S."/>
            <person name="Barry K."/>
            <person name="Bills G."/>
            <person name="Bluhm B."/>
            <person name="Cannon C."/>
            <person name="Castanera R."/>
            <person name="Culley D."/>
            <person name="Daum C."/>
            <person name="Ezra D."/>
            <person name="Gonzalez J."/>
            <person name="Henrissat B."/>
            <person name="Kuo A."/>
            <person name="Liang C."/>
            <person name="Lipzen A."/>
            <person name="Lutzoni F."/>
            <person name="Magnuson J."/>
            <person name="Mondo S."/>
            <person name="Nolan M."/>
            <person name="Ohm R."/>
            <person name="Pangilinan J."/>
            <person name="Park H.-J."/>
            <person name="Ramirez L."/>
            <person name="Alfaro M."/>
            <person name="Sun H."/>
            <person name="Tritt A."/>
            <person name="Yoshinaga Y."/>
            <person name="Zwiers L.-H."/>
            <person name="Turgeon B."/>
            <person name="Goodwin S."/>
            <person name="Spatafora J."/>
            <person name="Crous P."/>
            <person name="Grigoriev I."/>
        </authorList>
    </citation>
    <scope>NUCLEOTIDE SEQUENCE</scope>
    <source>
        <strain evidence="8">CBS 110217</strain>
    </source>
</reference>
<evidence type="ECO:0000256" key="3">
    <source>
        <dbReference type="ARBA" id="ARBA00022630"/>
    </source>
</evidence>
<sequence>MLLIGGGTGGLAIASCLATFASVAVVEAGGLYEQDNGNQFVVPYYGLVMLVLGTTEDYPCPPPIDWDLSYIFDKLLPHFKKTSTLTPPNLAKRNAPNATIKYDPAAFDNSLRGPLHVSWANWVDPTQSWLALALQAVGMTLSPVVLSSGQINGGAWVPTTIDPKDGTRSTSKSSYLDSLSGPKPIVYLRSQASKITFERTKKATGVIVSTNGTNYLLMLSGSGPASSLASHGTPVISDLTGVGQNLWDQIFFNVLRDITVPNTGTYLSTPAQQAFAGSQYLINTTGPYSSAGGYLSFEKLPASYRKNLSA</sequence>
<comment type="similarity">
    <text evidence="2">Belongs to the GMC oxidoreductase family.</text>
</comment>
<feature type="signal peptide" evidence="7">
    <location>
        <begin position="1"/>
        <end position="28"/>
    </location>
</feature>
<dbReference type="Gene3D" id="3.30.560.10">
    <property type="entry name" value="Glucose Oxidase, domain 3"/>
    <property type="match status" value="2"/>
</dbReference>
<evidence type="ECO:0000313" key="9">
    <source>
        <dbReference type="Proteomes" id="UP000799777"/>
    </source>
</evidence>
<keyword evidence="4" id="KW-0274">FAD</keyword>
<accession>A0A9P4HJQ7</accession>
<evidence type="ECO:0000256" key="7">
    <source>
        <dbReference type="SAM" id="SignalP"/>
    </source>
</evidence>
<feature type="chain" id="PRO_5040255942" description="Glucose-methanol-choline oxidoreductase N-terminal domain-containing protein" evidence="7">
    <location>
        <begin position="29"/>
        <end position="310"/>
    </location>
</feature>
<comment type="cofactor">
    <cofactor evidence="1">
        <name>FAD</name>
        <dbReference type="ChEBI" id="CHEBI:57692"/>
    </cofactor>
</comment>
<dbReference type="InterPro" id="IPR012132">
    <property type="entry name" value="GMC_OxRdtase"/>
</dbReference>
<protein>
    <recommendedName>
        <fullName evidence="10">Glucose-methanol-choline oxidoreductase N-terminal domain-containing protein</fullName>
    </recommendedName>
</protein>
<dbReference type="SUPFAM" id="SSF51905">
    <property type="entry name" value="FAD/NAD(P)-binding domain"/>
    <property type="match status" value="1"/>
</dbReference>
<dbReference type="GO" id="GO:0016491">
    <property type="term" value="F:oxidoreductase activity"/>
    <property type="evidence" value="ECO:0007669"/>
    <property type="project" value="UniProtKB-KW"/>
</dbReference>
<evidence type="ECO:0008006" key="10">
    <source>
        <dbReference type="Google" id="ProtNLM"/>
    </source>
</evidence>
<dbReference type="PANTHER" id="PTHR11552:SF138">
    <property type="entry name" value="DEHYDROGENASE PKFF-RELATED"/>
    <property type="match status" value="1"/>
</dbReference>
<evidence type="ECO:0000256" key="6">
    <source>
        <dbReference type="SAM" id="MobiDB-lite"/>
    </source>
</evidence>
<evidence type="ECO:0000256" key="4">
    <source>
        <dbReference type="ARBA" id="ARBA00022827"/>
    </source>
</evidence>
<dbReference type="InterPro" id="IPR027424">
    <property type="entry name" value="Glucose_Oxidase_domain_2"/>
</dbReference>
<dbReference type="AlphaFoldDB" id="A0A9P4HJQ7"/>
<dbReference type="Gene3D" id="3.50.50.60">
    <property type="entry name" value="FAD/NAD(P)-binding domain"/>
    <property type="match status" value="2"/>
</dbReference>
<dbReference type="Gene3D" id="4.10.450.10">
    <property type="entry name" value="Glucose Oxidase, domain 2"/>
    <property type="match status" value="1"/>
</dbReference>
<keyword evidence="7" id="KW-0732">Signal</keyword>
<dbReference type="PANTHER" id="PTHR11552">
    <property type="entry name" value="GLUCOSE-METHANOL-CHOLINE GMC OXIDOREDUCTASE"/>
    <property type="match status" value="1"/>
</dbReference>
<organism evidence="8 9">
    <name type="scientific">Setomelanomma holmii</name>
    <dbReference type="NCBI Taxonomy" id="210430"/>
    <lineage>
        <taxon>Eukaryota</taxon>
        <taxon>Fungi</taxon>
        <taxon>Dikarya</taxon>
        <taxon>Ascomycota</taxon>
        <taxon>Pezizomycotina</taxon>
        <taxon>Dothideomycetes</taxon>
        <taxon>Pleosporomycetidae</taxon>
        <taxon>Pleosporales</taxon>
        <taxon>Pleosporineae</taxon>
        <taxon>Phaeosphaeriaceae</taxon>
        <taxon>Setomelanomma</taxon>
    </lineage>
</organism>
<gene>
    <name evidence="8" type="ORF">EK21DRAFT_108094</name>
</gene>
<name>A0A9P4HJQ7_9PLEO</name>
<evidence type="ECO:0000313" key="8">
    <source>
        <dbReference type="EMBL" id="KAF2034477.1"/>
    </source>
</evidence>
<dbReference type="GO" id="GO:0050660">
    <property type="term" value="F:flavin adenine dinucleotide binding"/>
    <property type="evidence" value="ECO:0007669"/>
    <property type="project" value="InterPro"/>
</dbReference>
<evidence type="ECO:0000256" key="2">
    <source>
        <dbReference type="ARBA" id="ARBA00010790"/>
    </source>
</evidence>
<proteinExistence type="inferred from homology"/>
<dbReference type="OrthoDB" id="269227at2759"/>
<evidence type="ECO:0000256" key="1">
    <source>
        <dbReference type="ARBA" id="ARBA00001974"/>
    </source>
</evidence>